<feature type="signal peptide" evidence="2">
    <location>
        <begin position="1"/>
        <end position="33"/>
    </location>
</feature>
<evidence type="ECO:0000313" key="4">
    <source>
        <dbReference type="EMBL" id="VYU25352.1"/>
    </source>
</evidence>
<name>A0A6N3DAA0_EUBLI</name>
<organism evidence="4">
    <name type="scientific">Eubacterium limosum</name>
    <dbReference type="NCBI Taxonomy" id="1736"/>
    <lineage>
        <taxon>Bacteria</taxon>
        <taxon>Bacillati</taxon>
        <taxon>Bacillota</taxon>
        <taxon>Clostridia</taxon>
        <taxon>Eubacteriales</taxon>
        <taxon>Eubacteriaceae</taxon>
        <taxon>Eubacterium</taxon>
    </lineage>
</organism>
<dbReference type="InterPro" id="IPR050902">
    <property type="entry name" value="ABC_Transporter_SBP"/>
</dbReference>
<dbReference type="PANTHER" id="PTHR30535:SF34">
    <property type="entry name" value="MOLYBDATE-BINDING PROTEIN MOLA"/>
    <property type="match status" value="1"/>
</dbReference>
<feature type="domain" description="Fe/B12 periplasmic-binding" evidence="3">
    <location>
        <begin position="56"/>
        <end position="325"/>
    </location>
</feature>
<accession>A0A6N3DAA0</accession>
<dbReference type="Pfam" id="PF01497">
    <property type="entry name" value="Peripla_BP_2"/>
    <property type="match status" value="1"/>
</dbReference>
<dbReference type="Gene3D" id="3.40.50.1980">
    <property type="entry name" value="Nitrogenase molybdenum iron protein domain"/>
    <property type="match status" value="2"/>
</dbReference>
<dbReference type="AlphaFoldDB" id="A0A6N3DAA0"/>
<evidence type="ECO:0000256" key="1">
    <source>
        <dbReference type="ARBA" id="ARBA00008814"/>
    </source>
</evidence>
<comment type="similarity">
    <text evidence="1">Belongs to the bacterial solute-binding protein 8 family.</text>
</comment>
<reference evidence="4" key="1">
    <citation type="submission" date="2019-11" db="EMBL/GenBank/DDBJ databases">
        <authorList>
            <person name="Feng L."/>
        </authorList>
    </citation>
    <scope>NUCLEOTIDE SEQUENCE</scope>
    <source>
        <strain evidence="4">ElimosumLFYP34</strain>
    </source>
</reference>
<gene>
    <name evidence="4" type="primary">yfmC_4</name>
    <name evidence="4" type="ORF">ELLFYP34_03057</name>
</gene>
<dbReference type="InterPro" id="IPR002491">
    <property type="entry name" value="ABC_transptr_periplasmic_BD"/>
</dbReference>
<dbReference type="EMBL" id="CACRTR010000009">
    <property type="protein sequence ID" value="VYU25352.1"/>
    <property type="molecule type" value="Genomic_DNA"/>
</dbReference>
<keyword evidence="2" id="KW-0732">Signal</keyword>
<protein>
    <submittedName>
        <fullName evidence="4">Fe(3+)-citrate-binding protein YfmC</fullName>
    </submittedName>
</protein>
<sequence>MKMKKRLGQALTGVLLAALLLAGCSGGNTGSGAAEGTREVTDAAGRVVTIPSEVKKVAPLGVGALRYILYDGGVDQLAGVEQNDLDVPVTKAASYAYQEELKKLPVIGDSGTPYEEELMKASPDVIITSNDGKSADDLQNKTGIPVVTMPVTDKVFDDEIYNALNLVGDVLGKQERSQEVVDYMKSVAEDLKSRTGDIPQDKIPTAYCGAVSFKGAHGIEGTEAGYPPFSALGITNVADETGKKGAFDVDLEQILKWNADYLFLDAGNLKLVKDDYAVRPDFYNELKAVQDKKVYSQVAYRFNGTNTELALANAYYVGCVVYPEAFADVDIAKKTDEITEKMLGVPYSQKLKDAGLNFRPITLGE</sequence>
<feature type="chain" id="PRO_5026952982" evidence="2">
    <location>
        <begin position="34"/>
        <end position="365"/>
    </location>
</feature>
<evidence type="ECO:0000256" key="2">
    <source>
        <dbReference type="SAM" id="SignalP"/>
    </source>
</evidence>
<dbReference type="SUPFAM" id="SSF53807">
    <property type="entry name" value="Helical backbone' metal receptor"/>
    <property type="match status" value="1"/>
</dbReference>
<proteinExistence type="inferred from homology"/>
<dbReference type="PROSITE" id="PS51257">
    <property type="entry name" value="PROKAR_LIPOPROTEIN"/>
    <property type="match status" value="1"/>
</dbReference>
<dbReference type="PANTHER" id="PTHR30535">
    <property type="entry name" value="VITAMIN B12-BINDING PROTEIN"/>
    <property type="match status" value="1"/>
</dbReference>
<evidence type="ECO:0000259" key="3">
    <source>
        <dbReference type="PROSITE" id="PS50983"/>
    </source>
</evidence>
<dbReference type="CDD" id="cd01147">
    <property type="entry name" value="HemV-2"/>
    <property type="match status" value="1"/>
</dbReference>
<dbReference type="PROSITE" id="PS50983">
    <property type="entry name" value="FE_B12_PBP"/>
    <property type="match status" value="1"/>
</dbReference>